<evidence type="ECO:0000256" key="1">
    <source>
        <dbReference type="SAM" id="MobiDB-lite"/>
    </source>
</evidence>
<sequence>MTYMRRSAISGIWTGNELFAMKKNVAEDIKLKKTVNCLSMDQSYEKHAAERDIRGTRVFLKDVRLSTGHSKEGVASIESFPSCNHLPILPYDVPDRLLQRSEKSFSLRPRGSVIYEINQAISEDTMTSIFRETTVPAVQATRIHRPRVLTATGVHSEAPTEHITRRTKSDGISPKYLSVNERPRENTKLSYFTDDINDDFETESVDEEEKRMQEFQRLNTRYNPWNIQQRNGVLYDALELPRIRDCYRPVCRLSCNTCMSRKQNAPCFVIPGITHPAGFVLPLKSVPNRVKRQKKKKKSKIINTTKSIESTRSVLTRTIRDITQDGHYPCDVTEHDEIDDKFQLRVQQELKFLLKTDKKINKDRLKELSTPREGFKKDVRFSKMLIKKEVKSLTLKNAAEVASANETENKRKIDSRVNMFLAMLNSQGNHIPTTMVHIPLREDIMQVDISHIQTVDLDMLKHHNINTRRV</sequence>
<evidence type="ECO:0000313" key="2">
    <source>
        <dbReference type="EMBL" id="OWF44720.1"/>
    </source>
</evidence>
<organism evidence="2 3">
    <name type="scientific">Mizuhopecten yessoensis</name>
    <name type="common">Japanese scallop</name>
    <name type="synonym">Patinopecten yessoensis</name>
    <dbReference type="NCBI Taxonomy" id="6573"/>
    <lineage>
        <taxon>Eukaryota</taxon>
        <taxon>Metazoa</taxon>
        <taxon>Spiralia</taxon>
        <taxon>Lophotrochozoa</taxon>
        <taxon>Mollusca</taxon>
        <taxon>Bivalvia</taxon>
        <taxon>Autobranchia</taxon>
        <taxon>Pteriomorphia</taxon>
        <taxon>Pectinida</taxon>
        <taxon>Pectinoidea</taxon>
        <taxon>Pectinidae</taxon>
        <taxon>Mizuhopecten</taxon>
    </lineage>
</organism>
<feature type="region of interest" description="Disordered" evidence="1">
    <location>
        <begin position="154"/>
        <end position="176"/>
    </location>
</feature>
<feature type="compositionally biased region" description="Basic and acidic residues" evidence="1">
    <location>
        <begin position="158"/>
        <end position="169"/>
    </location>
</feature>
<dbReference type="EMBL" id="NEDP02004694">
    <property type="protein sequence ID" value="OWF44720.1"/>
    <property type="molecule type" value="Genomic_DNA"/>
</dbReference>
<dbReference type="Proteomes" id="UP000242188">
    <property type="component" value="Unassembled WGS sequence"/>
</dbReference>
<reference evidence="2 3" key="1">
    <citation type="journal article" date="2017" name="Nat. Ecol. Evol.">
        <title>Scallop genome provides insights into evolution of bilaterian karyotype and development.</title>
        <authorList>
            <person name="Wang S."/>
            <person name="Zhang J."/>
            <person name="Jiao W."/>
            <person name="Li J."/>
            <person name="Xun X."/>
            <person name="Sun Y."/>
            <person name="Guo X."/>
            <person name="Huan P."/>
            <person name="Dong B."/>
            <person name="Zhang L."/>
            <person name="Hu X."/>
            <person name="Sun X."/>
            <person name="Wang J."/>
            <person name="Zhao C."/>
            <person name="Wang Y."/>
            <person name="Wang D."/>
            <person name="Huang X."/>
            <person name="Wang R."/>
            <person name="Lv J."/>
            <person name="Li Y."/>
            <person name="Zhang Z."/>
            <person name="Liu B."/>
            <person name="Lu W."/>
            <person name="Hui Y."/>
            <person name="Liang J."/>
            <person name="Zhou Z."/>
            <person name="Hou R."/>
            <person name="Li X."/>
            <person name="Liu Y."/>
            <person name="Li H."/>
            <person name="Ning X."/>
            <person name="Lin Y."/>
            <person name="Zhao L."/>
            <person name="Xing Q."/>
            <person name="Dou J."/>
            <person name="Li Y."/>
            <person name="Mao J."/>
            <person name="Guo H."/>
            <person name="Dou H."/>
            <person name="Li T."/>
            <person name="Mu C."/>
            <person name="Jiang W."/>
            <person name="Fu Q."/>
            <person name="Fu X."/>
            <person name="Miao Y."/>
            <person name="Liu J."/>
            <person name="Yu Q."/>
            <person name="Li R."/>
            <person name="Liao H."/>
            <person name="Li X."/>
            <person name="Kong Y."/>
            <person name="Jiang Z."/>
            <person name="Chourrout D."/>
            <person name="Li R."/>
            <person name="Bao Z."/>
        </authorList>
    </citation>
    <scope>NUCLEOTIDE SEQUENCE [LARGE SCALE GENOMIC DNA]</scope>
    <source>
        <strain evidence="2 3">PY_sf001</strain>
    </source>
</reference>
<protein>
    <submittedName>
        <fullName evidence="2">Uncharacterized protein</fullName>
    </submittedName>
</protein>
<dbReference type="AlphaFoldDB" id="A0A210Q7L6"/>
<comment type="caution">
    <text evidence="2">The sequence shown here is derived from an EMBL/GenBank/DDBJ whole genome shotgun (WGS) entry which is preliminary data.</text>
</comment>
<accession>A0A210Q7L6</accession>
<evidence type="ECO:0000313" key="3">
    <source>
        <dbReference type="Proteomes" id="UP000242188"/>
    </source>
</evidence>
<gene>
    <name evidence="2" type="ORF">KP79_PYT06905</name>
</gene>
<keyword evidence="3" id="KW-1185">Reference proteome</keyword>
<proteinExistence type="predicted"/>
<name>A0A210Q7L6_MIZYE</name>